<reference evidence="11 12" key="1">
    <citation type="submission" date="2019-02" db="EMBL/GenBank/DDBJ databases">
        <title>Deep-cultivation of Planctomycetes and their phenomic and genomic characterization uncovers novel biology.</title>
        <authorList>
            <person name="Wiegand S."/>
            <person name="Jogler M."/>
            <person name="Boedeker C."/>
            <person name="Pinto D."/>
            <person name="Vollmers J."/>
            <person name="Rivas-Marin E."/>
            <person name="Kohn T."/>
            <person name="Peeters S.H."/>
            <person name="Heuer A."/>
            <person name="Rast P."/>
            <person name="Oberbeckmann S."/>
            <person name="Bunk B."/>
            <person name="Jeske O."/>
            <person name="Meyerdierks A."/>
            <person name="Storesund J.E."/>
            <person name="Kallscheuer N."/>
            <person name="Luecker S."/>
            <person name="Lage O.M."/>
            <person name="Pohl T."/>
            <person name="Merkel B.J."/>
            <person name="Hornburger P."/>
            <person name="Mueller R.-W."/>
            <person name="Bruemmer F."/>
            <person name="Labrenz M."/>
            <person name="Spormann A.M."/>
            <person name="Op den Camp H."/>
            <person name="Overmann J."/>
            <person name="Amann R."/>
            <person name="Jetten M.S.M."/>
            <person name="Mascher T."/>
            <person name="Medema M.H."/>
            <person name="Devos D.P."/>
            <person name="Kaster A.-K."/>
            <person name="Ovreas L."/>
            <person name="Rohde M."/>
            <person name="Galperin M.Y."/>
            <person name="Jogler C."/>
        </authorList>
    </citation>
    <scope>NUCLEOTIDE SEQUENCE [LARGE SCALE GENOMIC DNA]</scope>
    <source>
        <strain evidence="11 12">Pan44</strain>
    </source>
</reference>
<dbReference type="RefSeq" id="WP_145028959.1">
    <property type="nucleotide sequence ID" value="NZ_CP036271.1"/>
</dbReference>
<feature type="binding site" evidence="6">
    <location>
        <position position="252"/>
    </location>
    <ligand>
        <name>K(+)</name>
        <dbReference type="ChEBI" id="CHEBI:29103"/>
    </ligand>
</feature>
<evidence type="ECO:0000256" key="6">
    <source>
        <dbReference type="HAMAP-Rule" id="MF_00379"/>
    </source>
</evidence>
<comment type="similarity">
    <text evidence="1 6">Belongs to the TRAFAC class TrmE-Era-EngA-EngB-Septin-like GTPase superfamily. TrmE GTPase family.</text>
</comment>
<dbReference type="SUPFAM" id="SSF52540">
    <property type="entry name" value="P-loop containing nucleoside triphosphate hydrolases"/>
    <property type="match status" value="1"/>
</dbReference>
<dbReference type="Pfam" id="PF10396">
    <property type="entry name" value="TrmE_N"/>
    <property type="match status" value="1"/>
</dbReference>
<dbReference type="OrthoDB" id="9805918at2"/>
<gene>
    <name evidence="11" type="primary">mnmE_1</name>
    <name evidence="6" type="synonym">mnmE</name>
    <name evidence="6" type="synonym">trmE</name>
    <name evidence="11" type="ORF">Pan44_16380</name>
</gene>
<dbReference type="CDD" id="cd04164">
    <property type="entry name" value="trmE"/>
    <property type="match status" value="1"/>
</dbReference>
<keyword evidence="5 6" id="KW-0342">GTP-binding</keyword>
<sequence length="452" mass="48332">MWLLDDVIAAVASAPGPGRRGIVRASGPGVQSVVAGMVPVSDGALHFGRATRFEALLQVDGLSTPLPAAVCVWPDHRSYTGQPTIEIHTIGSPPILNAIVQDLVDRGARVACPGEFTLRAFLAGKIDLVQAEAVLGVIDADSTTQLQQALTQLAGGVSAHMRALREQLLIDLADLEAGLDFVEEDIEFVDREAMTARLNQAVEWLSQLKEHSRARGQTTGRKSVVLAGLPNAGKSTLFNALIGRSAAVVSPVAGTTRDWLIAPIEFDGVPIELVDTAGAEEGTDAISSDAQRARRERLEQADLILWCIAADATAEEHHQDHAVRQTFVARHRELLEVTTKIDLAPERGRGALSVSVAGGVGLNQLRTLLRARLATGGDRGELLSTTLARCTESLDLASEALERAAEFSRSRGGEELVAFELRRGLESLGEIAGVVYTDDLLDRIFSRFCIGK</sequence>
<dbReference type="GO" id="GO:0002098">
    <property type="term" value="P:tRNA wobble uridine modification"/>
    <property type="evidence" value="ECO:0007669"/>
    <property type="project" value="TreeGrafter"/>
</dbReference>
<dbReference type="NCBIfam" id="TIGR00231">
    <property type="entry name" value="small_GTP"/>
    <property type="match status" value="1"/>
</dbReference>
<evidence type="ECO:0000256" key="2">
    <source>
        <dbReference type="ARBA" id="ARBA00022694"/>
    </source>
</evidence>
<feature type="domain" description="GTP-binding protein TrmE N-terminal" evidence="9">
    <location>
        <begin position="8"/>
        <end position="125"/>
    </location>
</feature>
<dbReference type="EMBL" id="CP036271">
    <property type="protein sequence ID" value="QDT53615.1"/>
    <property type="molecule type" value="Genomic_DNA"/>
</dbReference>
<dbReference type="FunCoup" id="A0A517SBX2">
    <property type="interactions" value="554"/>
</dbReference>
<dbReference type="Pfam" id="PF12631">
    <property type="entry name" value="MnmE_helical"/>
    <property type="match status" value="1"/>
</dbReference>
<dbReference type="InterPro" id="IPR004520">
    <property type="entry name" value="GTPase_MnmE"/>
</dbReference>
<dbReference type="Pfam" id="PF01926">
    <property type="entry name" value="MMR_HSR1"/>
    <property type="match status" value="1"/>
</dbReference>
<keyword evidence="6" id="KW-0963">Cytoplasm</keyword>
<dbReference type="SUPFAM" id="SSF116878">
    <property type="entry name" value="TrmE connector domain"/>
    <property type="match status" value="1"/>
</dbReference>
<dbReference type="CDD" id="cd14858">
    <property type="entry name" value="TrmE_N"/>
    <property type="match status" value="1"/>
</dbReference>
<dbReference type="KEGG" id="ccos:Pan44_16380"/>
<evidence type="ECO:0000259" key="10">
    <source>
        <dbReference type="Pfam" id="PF12631"/>
    </source>
</evidence>
<feature type="domain" description="MnmE helical" evidence="10">
    <location>
        <begin position="128"/>
        <end position="449"/>
    </location>
</feature>
<dbReference type="GO" id="GO:0005829">
    <property type="term" value="C:cytosol"/>
    <property type="evidence" value="ECO:0007669"/>
    <property type="project" value="TreeGrafter"/>
</dbReference>
<feature type="binding site" evidence="6">
    <location>
        <begin position="231"/>
        <end position="236"/>
    </location>
    <ligand>
        <name>GTP</name>
        <dbReference type="ChEBI" id="CHEBI:37565"/>
    </ligand>
</feature>
<comment type="subunit">
    <text evidence="6">Homodimer. Heterotetramer of two MnmE and two MnmG subunits.</text>
</comment>
<evidence type="ECO:0000313" key="11">
    <source>
        <dbReference type="EMBL" id="QDT53615.1"/>
    </source>
</evidence>
<feature type="binding site" evidence="6">
    <location>
        <position position="250"/>
    </location>
    <ligand>
        <name>K(+)</name>
        <dbReference type="ChEBI" id="CHEBI:29103"/>
    </ligand>
</feature>
<dbReference type="InterPro" id="IPR031168">
    <property type="entry name" value="G_TrmE"/>
</dbReference>
<feature type="binding site" evidence="6">
    <location>
        <position position="231"/>
    </location>
    <ligand>
        <name>K(+)</name>
        <dbReference type="ChEBI" id="CHEBI:29103"/>
    </ligand>
</feature>
<feature type="binding site" evidence="6">
    <location>
        <position position="255"/>
    </location>
    <ligand>
        <name>K(+)</name>
        <dbReference type="ChEBI" id="CHEBI:29103"/>
    </ligand>
</feature>
<feature type="coiled-coil region" evidence="7">
    <location>
        <begin position="165"/>
        <end position="192"/>
    </location>
</feature>
<dbReference type="AlphaFoldDB" id="A0A517SBX2"/>
<keyword evidence="7" id="KW-0175">Coiled coil</keyword>
<name>A0A517SBX2_9PLAN</name>
<evidence type="ECO:0000259" key="9">
    <source>
        <dbReference type="Pfam" id="PF10396"/>
    </source>
</evidence>
<keyword evidence="2 6" id="KW-0819">tRNA processing</keyword>
<dbReference type="GO" id="GO:0030488">
    <property type="term" value="P:tRNA methylation"/>
    <property type="evidence" value="ECO:0007669"/>
    <property type="project" value="TreeGrafter"/>
</dbReference>
<dbReference type="PRINTS" id="PR00326">
    <property type="entry name" value="GTP1OBG"/>
</dbReference>
<dbReference type="InterPro" id="IPR006073">
    <property type="entry name" value="GTP-bd"/>
</dbReference>
<accession>A0A517SBX2</accession>
<dbReference type="GO" id="GO:0005525">
    <property type="term" value="F:GTP binding"/>
    <property type="evidence" value="ECO:0007669"/>
    <property type="project" value="UniProtKB-UniRule"/>
</dbReference>
<dbReference type="GO" id="GO:0046872">
    <property type="term" value="F:metal ion binding"/>
    <property type="evidence" value="ECO:0007669"/>
    <property type="project" value="UniProtKB-KW"/>
</dbReference>
<evidence type="ECO:0000256" key="7">
    <source>
        <dbReference type="SAM" id="Coils"/>
    </source>
</evidence>
<keyword evidence="6" id="KW-0479">Metal-binding</keyword>
<dbReference type="InParanoid" id="A0A517SBX2"/>
<dbReference type="EC" id="3.6.-.-" evidence="6"/>
<dbReference type="GO" id="GO:0003924">
    <property type="term" value="F:GTPase activity"/>
    <property type="evidence" value="ECO:0007669"/>
    <property type="project" value="UniProtKB-UniRule"/>
</dbReference>
<dbReference type="InterPro" id="IPR018948">
    <property type="entry name" value="GTP-bd_TrmE_N"/>
</dbReference>
<comment type="subcellular location">
    <subcellularLocation>
        <location evidence="6">Cytoplasm</location>
    </subcellularLocation>
</comment>
<keyword evidence="6 11" id="KW-0378">Hydrolase</keyword>
<feature type="binding site" evidence="6">
    <location>
        <begin position="275"/>
        <end position="278"/>
    </location>
    <ligand>
        <name>GTP</name>
        <dbReference type="ChEBI" id="CHEBI:37565"/>
    </ligand>
</feature>
<feature type="domain" description="G" evidence="8">
    <location>
        <begin position="224"/>
        <end position="327"/>
    </location>
</feature>
<dbReference type="InterPro" id="IPR027368">
    <property type="entry name" value="MnmE_dom2"/>
</dbReference>
<dbReference type="InterPro" id="IPR027266">
    <property type="entry name" value="TrmE/GcvT-like"/>
</dbReference>
<feature type="binding site" evidence="6">
    <location>
        <position position="86"/>
    </location>
    <ligand>
        <name>(6S)-5-formyl-5,6,7,8-tetrahydrofolate</name>
        <dbReference type="ChEBI" id="CHEBI:57457"/>
    </ligand>
</feature>
<feature type="binding site" evidence="6">
    <location>
        <position position="256"/>
    </location>
    <ligand>
        <name>Mg(2+)</name>
        <dbReference type="ChEBI" id="CHEBI:18420"/>
    </ligand>
</feature>
<comment type="caution">
    <text evidence="6">Lacks conserved residue(s) required for the propagation of feature annotation.</text>
</comment>
<evidence type="ECO:0000313" key="12">
    <source>
        <dbReference type="Proteomes" id="UP000315700"/>
    </source>
</evidence>
<dbReference type="Gene3D" id="1.20.120.430">
    <property type="entry name" value="tRNA modification GTPase MnmE domain 2"/>
    <property type="match status" value="1"/>
</dbReference>
<feature type="binding site" evidence="6">
    <location>
        <position position="125"/>
    </location>
    <ligand>
        <name>(6S)-5-formyl-5,6,7,8-tetrahydrofolate</name>
        <dbReference type="ChEBI" id="CHEBI:57457"/>
    </ligand>
</feature>
<feature type="binding site" evidence="6">
    <location>
        <position position="235"/>
    </location>
    <ligand>
        <name>Mg(2+)</name>
        <dbReference type="ChEBI" id="CHEBI:18420"/>
    </ligand>
</feature>
<keyword evidence="6" id="KW-0460">Magnesium</keyword>
<feature type="binding site" evidence="6">
    <location>
        <position position="452"/>
    </location>
    <ligand>
        <name>(6S)-5-formyl-5,6,7,8-tetrahydrofolate</name>
        <dbReference type="ChEBI" id="CHEBI:57457"/>
    </ligand>
</feature>
<comment type="function">
    <text evidence="6">Exhibits a very high intrinsic GTPase hydrolysis rate. Involved in the addition of a carboxymethylaminomethyl (cmnm) group at the wobble position (U34) of certain tRNAs, forming tRNA-cmnm(5)s(2)U34.</text>
</comment>
<keyword evidence="12" id="KW-1185">Reference proteome</keyword>
<evidence type="ECO:0000259" key="8">
    <source>
        <dbReference type="Pfam" id="PF01926"/>
    </source>
</evidence>
<dbReference type="InterPro" id="IPR005225">
    <property type="entry name" value="Small_GTP-bd"/>
</dbReference>
<evidence type="ECO:0000256" key="3">
    <source>
        <dbReference type="ARBA" id="ARBA00022741"/>
    </source>
</evidence>
<dbReference type="InterPro" id="IPR027417">
    <property type="entry name" value="P-loop_NTPase"/>
</dbReference>
<comment type="cofactor">
    <cofactor evidence="6">
        <name>K(+)</name>
        <dbReference type="ChEBI" id="CHEBI:29103"/>
    </cofactor>
    <text evidence="6">Binds 1 potassium ion per subunit.</text>
</comment>
<proteinExistence type="inferred from homology"/>
<dbReference type="Gene3D" id="3.40.50.300">
    <property type="entry name" value="P-loop containing nucleotide triphosphate hydrolases"/>
    <property type="match status" value="1"/>
</dbReference>
<keyword evidence="3 6" id="KW-0547">Nucleotide-binding</keyword>
<feature type="binding site" evidence="6">
    <location>
        <position position="24"/>
    </location>
    <ligand>
        <name>(6S)-5-formyl-5,6,7,8-tetrahydrofolate</name>
        <dbReference type="ChEBI" id="CHEBI:57457"/>
    </ligand>
</feature>
<dbReference type="PANTHER" id="PTHR42714:SF2">
    <property type="entry name" value="TRNA MODIFICATION GTPASE GTPBP3, MITOCHONDRIAL"/>
    <property type="match status" value="1"/>
</dbReference>
<dbReference type="HAMAP" id="MF_00379">
    <property type="entry name" value="GTPase_MnmE"/>
    <property type="match status" value="1"/>
</dbReference>
<organism evidence="11 12">
    <name type="scientific">Caulifigura coniformis</name>
    <dbReference type="NCBI Taxonomy" id="2527983"/>
    <lineage>
        <taxon>Bacteria</taxon>
        <taxon>Pseudomonadati</taxon>
        <taxon>Planctomycetota</taxon>
        <taxon>Planctomycetia</taxon>
        <taxon>Planctomycetales</taxon>
        <taxon>Planctomycetaceae</taxon>
        <taxon>Caulifigura</taxon>
    </lineage>
</organism>
<dbReference type="SUPFAM" id="SSF103025">
    <property type="entry name" value="Folate-binding domain"/>
    <property type="match status" value="1"/>
</dbReference>
<keyword evidence="4 6" id="KW-0630">Potassium</keyword>
<evidence type="ECO:0000256" key="1">
    <source>
        <dbReference type="ARBA" id="ARBA00011043"/>
    </source>
</evidence>
<evidence type="ECO:0000256" key="5">
    <source>
        <dbReference type="ARBA" id="ARBA00023134"/>
    </source>
</evidence>
<feature type="binding site" evidence="6">
    <location>
        <begin position="250"/>
        <end position="256"/>
    </location>
    <ligand>
        <name>GTP</name>
        <dbReference type="ChEBI" id="CHEBI:37565"/>
    </ligand>
</feature>
<dbReference type="Proteomes" id="UP000315700">
    <property type="component" value="Chromosome"/>
</dbReference>
<protein>
    <recommendedName>
        <fullName evidence="6">tRNA modification GTPase MnmE</fullName>
        <ecNumber evidence="6">3.6.-.-</ecNumber>
    </recommendedName>
</protein>
<dbReference type="InterPro" id="IPR025867">
    <property type="entry name" value="MnmE_helical"/>
</dbReference>
<dbReference type="PANTHER" id="PTHR42714">
    <property type="entry name" value="TRNA MODIFICATION GTPASE GTPBP3"/>
    <property type="match status" value="1"/>
</dbReference>
<dbReference type="Gene3D" id="3.30.1360.120">
    <property type="entry name" value="Probable tRNA modification gtpase trme, domain 1"/>
    <property type="match status" value="1"/>
</dbReference>
<evidence type="ECO:0000256" key="4">
    <source>
        <dbReference type="ARBA" id="ARBA00022958"/>
    </source>
</evidence>